<dbReference type="SMART" id="SM00895">
    <property type="entry name" value="FCD"/>
    <property type="match status" value="1"/>
</dbReference>
<dbReference type="PANTHER" id="PTHR43537">
    <property type="entry name" value="TRANSCRIPTIONAL REGULATOR, GNTR FAMILY"/>
    <property type="match status" value="1"/>
</dbReference>
<evidence type="ECO:0000256" key="2">
    <source>
        <dbReference type="ARBA" id="ARBA00023125"/>
    </source>
</evidence>
<dbReference type="Gene3D" id="1.20.120.530">
    <property type="entry name" value="GntR ligand-binding domain-like"/>
    <property type="match status" value="1"/>
</dbReference>
<dbReference type="Gene3D" id="1.10.10.10">
    <property type="entry name" value="Winged helix-like DNA-binding domain superfamily/Winged helix DNA-binding domain"/>
    <property type="match status" value="1"/>
</dbReference>
<keyword evidence="3" id="KW-0804">Transcription</keyword>
<sequence>MHQLKREEPLYEQIYQSLEEAILAGTVAPGERLIDTKIALDFGVSRSPVREAFRKLESDGLLINKEGIVTVFAPSLQDVLELYQVRIGLESVAAFWATHYITREELGQLSQLLNQTEQAIEQKNIKKIIVLNTQFHESIISLSRNNRLKTMMYNIRSLIRLCRNTIIEQYNRGDNFLQEHYGIVRAMSLKDPALAAKEMEAHILHDMNYFKEFYLNHGFQKANSNLANTNTRRKENEYNR</sequence>
<dbReference type="GO" id="GO:0003677">
    <property type="term" value="F:DNA binding"/>
    <property type="evidence" value="ECO:0007669"/>
    <property type="project" value="UniProtKB-KW"/>
</dbReference>
<organism evidence="5 6">
    <name type="scientific">Aneurinibacillus danicus</name>
    <dbReference type="NCBI Taxonomy" id="267746"/>
    <lineage>
        <taxon>Bacteria</taxon>
        <taxon>Bacillati</taxon>
        <taxon>Bacillota</taxon>
        <taxon>Bacilli</taxon>
        <taxon>Bacillales</taxon>
        <taxon>Paenibacillaceae</taxon>
        <taxon>Aneurinibacillus group</taxon>
        <taxon>Aneurinibacillus</taxon>
    </lineage>
</organism>
<dbReference type="RefSeq" id="WP_146809239.1">
    <property type="nucleotide sequence ID" value="NZ_BJXX01000057.1"/>
</dbReference>
<dbReference type="InterPro" id="IPR008920">
    <property type="entry name" value="TF_FadR/GntR_C"/>
</dbReference>
<evidence type="ECO:0000313" key="5">
    <source>
        <dbReference type="EMBL" id="GEN33951.1"/>
    </source>
</evidence>
<dbReference type="GO" id="GO:0003700">
    <property type="term" value="F:DNA-binding transcription factor activity"/>
    <property type="evidence" value="ECO:0007669"/>
    <property type="project" value="InterPro"/>
</dbReference>
<feature type="domain" description="HTH gntR-type" evidence="4">
    <location>
        <begin position="8"/>
        <end position="76"/>
    </location>
</feature>
<proteinExistence type="predicted"/>
<dbReference type="CDD" id="cd07377">
    <property type="entry name" value="WHTH_GntR"/>
    <property type="match status" value="1"/>
</dbReference>
<dbReference type="SUPFAM" id="SSF46785">
    <property type="entry name" value="Winged helix' DNA-binding domain"/>
    <property type="match status" value="1"/>
</dbReference>
<keyword evidence="6" id="KW-1185">Reference proteome</keyword>
<accession>A0A511V741</accession>
<gene>
    <name evidence="5" type="ORF">ADA01nite_14110</name>
</gene>
<dbReference type="Pfam" id="PF00392">
    <property type="entry name" value="GntR"/>
    <property type="match status" value="1"/>
</dbReference>
<keyword evidence="2" id="KW-0238">DNA-binding</keyword>
<name>A0A511V741_9BACL</name>
<dbReference type="SUPFAM" id="SSF48008">
    <property type="entry name" value="GntR ligand-binding domain-like"/>
    <property type="match status" value="1"/>
</dbReference>
<dbReference type="PROSITE" id="PS50949">
    <property type="entry name" value="HTH_GNTR"/>
    <property type="match status" value="1"/>
</dbReference>
<evidence type="ECO:0000313" key="6">
    <source>
        <dbReference type="Proteomes" id="UP000321157"/>
    </source>
</evidence>
<dbReference type="Proteomes" id="UP000321157">
    <property type="component" value="Unassembled WGS sequence"/>
</dbReference>
<dbReference type="EMBL" id="BJXX01000057">
    <property type="protein sequence ID" value="GEN33951.1"/>
    <property type="molecule type" value="Genomic_DNA"/>
</dbReference>
<dbReference type="InterPro" id="IPR036388">
    <property type="entry name" value="WH-like_DNA-bd_sf"/>
</dbReference>
<dbReference type="InterPro" id="IPR011711">
    <property type="entry name" value="GntR_C"/>
</dbReference>
<dbReference type="PANTHER" id="PTHR43537:SF5">
    <property type="entry name" value="UXU OPERON TRANSCRIPTIONAL REGULATOR"/>
    <property type="match status" value="1"/>
</dbReference>
<dbReference type="AlphaFoldDB" id="A0A511V741"/>
<dbReference type="Pfam" id="PF07729">
    <property type="entry name" value="FCD"/>
    <property type="match status" value="1"/>
</dbReference>
<keyword evidence="1" id="KW-0805">Transcription regulation</keyword>
<dbReference type="OrthoDB" id="9781630at2"/>
<dbReference type="SMART" id="SM00345">
    <property type="entry name" value="HTH_GNTR"/>
    <property type="match status" value="1"/>
</dbReference>
<dbReference type="InterPro" id="IPR036390">
    <property type="entry name" value="WH_DNA-bd_sf"/>
</dbReference>
<dbReference type="InterPro" id="IPR000524">
    <property type="entry name" value="Tscrpt_reg_HTH_GntR"/>
</dbReference>
<evidence type="ECO:0000259" key="4">
    <source>
        <dbReference type="PROSITE" id="PS50949"/>
    </source>
</evidence>
<reference evidence="5 6" key="1">
    <citation type="submission" date="2019-07" db="EMBL/GenBank/DDBJ databases">
        <title>Whole genome shotgun sequence of Aneurinibacillus danicus NBRC 102444.</title>
        <authorList>
            <person name="Hosoyama A."/>
            <person name="Uohara A."/>
            <person name="Ohji S."/>
            <person name="Ichikawa N."/>
        </authorList>
    </citation>
    <scope>NUCLEOTIDE SEQUENCE [LARGE SCALE GENOMIC DNA]</scope>
    <source>
        <strain evidence="5 6">NBRC 102444</strain>
    </source>
</reference>
<comment type="caution">
    <text evidence="5">The sequence shown here is derived from an EMBL/GenBank/DDBJ whole genome shotgun (WGS) entry which is preliminary data.</text>
</comment>
<evidence type="ECO:0000256" key="1">
    <source>
        <dbReference type="ARBA" id="ARBA00023015"/>
    </source>
</evidence>
<protein>
    <submittedName>
        <fullName evidence="5">GntR family transcriptional regulator</fullName>
    </submittedName>
</protein>
<evidence type="ECO:0000256" key="3">
    <source>
        <dbReference type="ARBA" id="ARBA00023163"/>
    </source>
</evidence>